<protein>
    <submittedName>
        <fullName evidence="2">Uncharacterized protein</fullName>
    </submittedName>
</protein>
<dbReference type="RefSeq" id="WP_310092282.1">
    <property type="nucleotide sequence ID" value="NZ_JAVDTT010000002.1"/>
</dbReference>
<accession>A0ABU1RRS6</accession>
<feature type="transmembrane region" description="Helical" evidence="1">
    <location>
        <begin position="12"/>
        <end position="35"/>
    </location>
</feature>
<evidence type="ECO:0000313" key="2">
    <source>
        <dbReference type="EMBL" id="MDR6841472.1"/>
    </source>
</evidence>
<sequence>MNRYGWMVVRAYLPALTALAAAAVCMLWTSLFGSVESLRLLVPYVKWLPPVFLLAALVTGLVATLRLWNWKSGKTPRCAGCGGPLSALHHGAHGDYRKCLACGGKQTQSP</sequence>
<dbReference type="Proteomes" id="UP001254759">
    <property type="component" value="Unassembled WGS sequence"/>
</dbReference>
<evidence type="ECO:0000313" key="3">
    <source>
        <dbReference type="Proteomes" id="UP001254759"/>
    </source>
</evidence>
<comment type="caution">
    <text evidence="2">The sequence shown here is derived from an EMBL/GenBank/DDBJ whole genome shotgun (WGS) entry which is preliminary data.</text>
</comment>
<name>A0ABU1RRS6_9GAMM</name>
<gene>
    <name evidence="2" type="ORF">J2W94_001757</name>
</gene>
<keyword evidence="1" id="KW-0472">Membrane</keyword>
<keyword evidence="3" id="KW-1185">Reference proteome</keyword>
<keyword evidence="1" id="KW-0812">Transmembrane</keyword>
<proteinExistence type="predicted"/>
<evidence type="ECO:0000256" key="1">
    <source>
        <dbReference type="SAM" id="Phobius"/>
    </source>
</evidence>
<feature type="transmembrane region" description="Helical" evidence="1">
    <location>
        <begin position="47"/>
        <end position="68"/>
    </location>
</feature>
<reference evidence="2 3" key="1">
    <citation type="submission" date="2023-07" db="EMBL/GenBank/DDBJ databases">
        <title>Sorghum-associated microbial communities from plants grown in Nebraska, USA.</title>
        <authorList>
            <person name="Schachtman D."/>
        </authorList>
    </citation>
    <scope>NUCLEOTIDE SEQUENCE [LARGE SCALE GENOMIC DNA]</scope>
    <source>
        <strain evidence="2 3">BE107</strain>
    </source>
</reference>
<keyword evidence="1" id="KW-1133">Transmembrane helix</keyword>
<dbReference type="EMBL" id="JAVDTT010000002">
    <property type="protein sequence ID" value="MDR6841472.1"/>
    <property type="molecule type" value="Genomic_DNA"/>
</dbReference>
<organism evidence="2 3">
    <name type="scientific">Pseudoxanthomonas sacheonensis</name>
    <dbReference type="NCBI Taxonomy" id="443615"/>
    <lineage>
        <taxon>Bacteria</taxon>
        <taxon>Pseudomonadati</taxon>
        <taxon>Pseudomonadota</taxon>
        <taxon>Gammaproteobacteria</taxon>
        <taxon>Lysobacterales</taxon>
        <taxon>Lysobacteraceae</taxon>
        <taxon>Pseudoxanthomonas</taxon>
    </lineage>
</organism>